<dbReference type="GO" id="GO:0005507">
    <property type="term" value="F:copper ion binding"/>
    <property type="evidence" value="ECO:0007669"/>
    <property type="project" value="TreeGrafter"/>
</dbReference>
<evidence type="ECO:0000256" key="2">
    <source>
        <dbReference type="ARBA" id="ARBA00007353"/>
    </source>
</evidence>
<dbReference type="InterPro" id="IPR038371">
    <property type="entry name" value="Cu_polyphenol_OxRdtase_sf"/>
</dbReference>
<comment type="catalytic activity">
    <reaction evidence="1">
        <text>inosine + phosphate = alpha-D-ribose 1-phosphate + hypoxanthine</text>
        <dbReference type="Rhea" id="RHEA:27646"/>
        <dbReference type="ChEBI" id="CHEBI:17368"/>
        <dbReference type="ChEBI" id="CHEBI:17596"/>
        <dbReference type="ChEBI" id="CHEBI:43474"/>
        <dbReference type="ChEBI" id="CHEBI:57720"/>
        <dbReference type="EC" id="2.4.2.1"/>
    </reaction>
    <physiologicalReaction direction="left-to-right" evidence="1">
        <dbReference type="Rhea" id="RHEA:27647"/>
    </physiologicalReaction>
</comment>
<evidence type="ECO:0000256" key="6">
    <source>
        <dbReference type="ARBA" id="ARBA00022833"/>
    </source>
</evidence>
<dbReference type="GO" id="GO:0017061">
    <property type="term" value="F:S-methyl-5-thioadenosine phosphorylase activity"/>
    <property type="evidence" value="ECO:0007669"/>
    <property type="project" value="UniProtKB-EC"/>
</dbReference>
<protein>
    <recommendedName>
        <fullName evidence="12">Purine nucleoside phosphorylase</fullName>
    </recommendedName>
</protein>
<evidence type="ECO:0000256" key="3">
    <source>
        <dbReference type="ARBA" id="ARBA00022679"/>
    </source>
</evidence>
<keyword evidence="4" id="KW-0479">Metal-binding</keyword>
<dbReference type="SUPFAM" id="SSF64438">
    <property type="entry name" value="CNF1/YfiH-like putative cysteine hydrolases"/>
    <property type="match status" value="1"/>
</dbReference>
<name>A0A1F5E7J0_9BACT</name>
<evidence type="ECO:0000313" key="10">
    <source>
        <dbReference type="EMBL" id="OGD63290.1"/>
    </source>
</evidence>
<keyword evidence="6" id="KW-0862">Zinc</keyword>
<dbReference type="Proteomes" id="UP000177006">
    <property type="component" value="Unassembled WGS sequence"/>
</dbReference>
<dbReference type="InterPro" id="IPR003730">
    <property type="entry name" value="Cu_polyphenol_OxRdtase"/>
</dbReference>
<evidence type="ECO:0000256" key="7">
    <source>
        <dbReference type="ARBA" id="ARBA00047989"/>
    </source>
</evidence>
<evidence type="ECO:0008006" key="12">
    <source>
        <dbReference type="Google" id="ProtNLM"/>
    </source>
</evidence>
<dbReference type="STRING" id="1797457.A2160_02225"/>
<sequence length="244" mass="27982">MLEPIRVLFSKSLIQATFPKDFGNGGHDQGLPEENLIKKVEKFTQINRHNFWYCQQVHGTKVAKIEGKKLKSDKNIFPKTDAMITNLKRAVLVVRHADCIPIFLFDPKKEAIGIAHSGWRGTVGKIGLVTLLKMITEFDCRIDDLIVGLGPAAQVCCYRKSKNSIFKQLPEWQEFIKEDGKDITIDMSSFIKDMFLKAGVKKDNLKVNHDCTICDQDYFSWTRQRDRGKTEMRNMSIIALTENR</sequence>
<keyword evidence="3" id="KW-0808">Transferase</keyword>
<dbReference type="PANTHER" id="PTHR30616:SF2">
    <property type="entry name" value="PURINE NUCLEOSIDE PHOSPHORYLASE LACC1"/>
    <property type="match status" value="1"/>
</dbReference>
<evidence type="ECO:0000256" key="9">
    <source>
        <dbReference type="ARBA" id="ARBA00049893"/>
    </source>
</evidence>
<evidence type="ECO:0000256" key="4">
    <source>
        <dbReference type="ARBA" id="ARBA00022723"/>
    </source>
</evidence>
<evidence type="ECO:0000256" key="1">
    <source>
        <dbReference type="ARBA" id="ARBA00000553"/>
    </source>
</evidence>
<dbReference type="Gene3D" id="3.60.140.10">
    <property type="entry name" value="CNF1/YfiH-like putative cysteine hydrolases"/>
    <property type="match status" value="1"/>
</dbReference>
<comment type="catalytic activity">
    <reaction evidence="8">
        <text>adenosine + phosphate = alpha-D-ribose 1-phosphate + adenine</text>
        <dbReference type="Rhea" id="RHEA:27642"/>
        <dbReference type="ChEBI" id="CHEBI:16335"/>
        <dbReference type="ChEBI" id="CHEBI:16708"/>
        <dbReference type="ChEBI" id="CHEBI:43474"/>
        <dbReference type="ChEBI" id="CHEBI:57720"/>
        <dbReference type="EC" id="2.4.2.1"/>
    </reaction>
    <physiologicalReaction direction="left-to-right" evidence="8">
        <dbReference type="Rhea" id="RHEA:27643"/>
    </physiologicalReaction>
</comment>
<dbReference type="Pfam" id="PF02578">
    <property type="entry name" value="Cu-oxidase_4"/>
    <property type="match status" value="1"/>
</dbReference>
<keyword evidence="5" id="KW-0378">Hydrolase</keyword>
<comment type="caution">
    <text evidence="10">The sequence shown here is derived from an EMBL/GenBank/DDBJ whole genome shotgun (WGS) entry which is preliminary data.</text>
</comment>
<evidence type="ECO:0000313" key="11">
    <source>
        <dbReference type="Proteomes" id="UP000177006"/>
    </source>
</evidence>
<comment type="similarity">
    <text evidence="2">Belongs to the purine nucleoside phosphorylase YfiH/LACC1 family.</text>
</comment>
<dbReference type="EMBL" id="MEZK01000010">
    <property type="protein sequence ID" value="OGD63290.1"/>
    <property type="molecule type" value="Genomic_DNA"/>
</dbReference>
<comment type="catalytic activity">
    <reaction evidence="7">
        <text>adenosine + H2O + H(+) = inosine + NH4(+)</text>
        <dbReference type="Rhea" id="RHEA:24408"/>
        <dbReference type="ChEBI" id="CHEBI:15377"/>
        <dbReference type="ChEBI" id="CHEBI:15378"/>
        <dbReference type="ChEBI" id="CHEBI:16335"/>
        <dbReference type="ChEBI" id="CHEBI:17596"/>
        <dbReference type="ChEBI" id="CHEBI:28938"/>
        <dbReference type="EC" id="3.5.4.4"/>
    </reaction>
    <physiologicalReaction direction="left-to-right" evidence="7">
        <dbReference type="Rhea" id="RHEA:24409"/>
    </physiologicalReaction>
</comment>
<evidence type="ECO:0000256" key="5">
    <source>
        <dbReference type="ARBA" id="ARBA00022801"/>
    </source>
</evidence>
<organism evidence="10 11">
    <name type="scientific">Candidatus Beckwithbacteria bacterium RBG_13_42_9</name>
    <dbReference type="NCBI Taxonomy" id="1797457"/>
    <lineage>
        <taxon>Bacteria</taxon>
        <taxon>Candidatus Beckwithiibacteriota</taxon>
    </lineage>
</organism>
<accession>A0A1F5E7J0</accession>
<reference evidence="10 11" key="1">
    <citation type="journal article" date="2016" name="Nat. Commun.">
        <title>Thousands of microbial genomes shed light on interconnected biogeochemical processes in an aquifer system.</title>
        <authorList>
            <person name="Anantharaman K."/>
            <person name="Brown C.T."/>
            <person name="Hug L.A."/>
            <person name="Sharon I."/>
            <person name="Castelle C.J."/>
            <person name="Probst A.J."/>
            <person name="Thomas B.C."/>
            <person name="Singh A."/>
            <person name="Wilkins M.J."/>
            <person name="Karaoz U."/>
            <person name="Brodie E.L."/>
            <person name="Williams K.H."/>
            <person name="Hubbard S.S."/>
            <person name="Banfield J.F."/>
        </authorList>
    </citation>
    <scope>NUCLEOTIDE SEQUENCE [LARGE SCALE GENOMIC DNA]</scope>
</reference>
<dbReference type="InterPro" id="IPR011324">
    <property type="entry name" value="Cytotoxic_necrot_fac-like_cat"/>
</dbReference>
<gene>
    <name evidence="10" type="ORF">A2160_02225</name>
</gene>
<dbReference type="CDD" id="cd16833">
    <property type="entry name" value="YfiH"/>
    <property type="match status" value="1"/>
</dbReference>
<evidence type="ECO:0000256" key="8">
    <source>
        <dbReference type="ARBA" id="ARBA00048968"/>
    </source>
</evidence>
<dbReference type="GO" id="GO:0016787">
    <property type="term" value="F:hydrolase activity"/>
    <property type="evidence" value="ECO:0007669"/>
    <property type="project" value="UniProtKB-KW"/>
</dbReference>
<dbReference type="AlphaFoldDB" id="A0A1F5E7J0"/>
<proteinExistence type="inferred from homology"/>
<comment type="catalytic activity">
    <reaction evidence="9">
        <text>S-methyl-5'-thioadenosine + phosphate = 5-(methylsulfanyl)-alpha-D-ribose 1-phosphate + adenine</text>
        <dbReference type="Rhea" id="RHEA:11852"/>
        <dbReference type="ChEBI" id="CHEBI:16708"/>
        <dbReference type="ChEBI" id="CHEBI:17509"/>
        <dbReference type="ChEBI" id="CHEBI:43474"/>
        <dbReference type="ChEBI" id="CHEBI:58533"/>
        <dbReference type="EC" id="2.4.2.28"/>
    </reaction>
    <physiologicalReaction direction="left-to-right" evidence="9">
        <dbReference type="Rhea" id="RHEA:11853"/>
    </physiologicalReaction>
</comment>
<dbReference type="PANTHER" id="PTHR30616">
    <property type="entry name" value="UNCHARACTERIZED PROTEIN YFIH"/>
    <property type="match status" value="1"/>
</dbReference>